<keyword evidence="2" id="KW-0472">Membrane</keyword>
<comment type="caution">
    <text evidence="3">The sequence shown here is derived from an EMBL/GenBank/DDBJ whole genome shotgun (WGS) entry which is preliminary data.</text>
</comment>
<dbReference type="RefSeq" id="WP_146510591.1">
    <property type="nucleotide sequence ID" value="NZ_SIHI01000007.1"/>
</dbReference>
<feature type="transmembrane region" description="Helical" evidence="2">
    <location>
        <begin position="39"/>
        <end position="58"/>
    </location>
</feature>
<evidence type="ECO:0000256" key="2">
    <source>
        <dbReference type="SAM" id="Phobius"/>
    </source>
</evidence>
<reference evidence="3 4" key="1">
    <citation type="submission" date="2019-02" db="EMBL/GenBank/DDBJ databases">
        <title>Deep-cultivation of Planctomycetes and their phenomic and genomic characterization uncovers novel biology.</title>
        <authorList>
            <person name="Wiegand S."/>
            <person name="Jogler M."/>
            <person name="Boedeker C."/>
            <person name="Pinto D."/>
            <person name="Vollmers J."/>
            <person name="Rivas-Marin E."/>
            <person name="Kohn T."/>
            <person name="Peeters S.H."/>
            <person name="Heuer A."/>
            <person name="Rast P."/>
            <person name="Oberbeckmann S."/>
            <person name="Bunk B."/>
            <person name="Jeske O."/>
            <person name="Meyerdierks A."/>
            <person name="Storesund J.E."/>
            <person name="Kallscheuer N."/>
            <person name="Luecker S."/>
            <person name="Lage O.M."/>
            <person name="Pohl T."/>
            <person name="Merkel B.J."/>
            <person name="Hornburger P."/>
            <person name="Mueller R.-W."/>
            <person name="Bruemmer F."/>
            <person name="Labrenz M."/>
            <person name="Spormann A.M."/>
            <person name="Op Den Camp H."/>
            <person name="Overmann J."/>
            <person name="Amann R."/>
            <person name="Jetten M.S.M."/>
            <person name="Mascher T."/>
            <person name="Medema M.H."/>
            <person name="Devos D.P."/>
            <person name="Kaster A.-K."/>
            <person name="Ovreas L."/>
            <person name="Rohde M."/>
            <person name="Galperin M.Y."/>
            <person name="Jogler C."/>
        </authorList>
    </citation>
    <scope>NUCLEOTIDE SEQUENCE [LARGE SCALE GENOMIC DNA]</scope>
    <source>
        <strain evidence="3 4">KOR42</strain>
    </source>
</reference>
<dbReference type="EMBL" id="SIHI01000007">
    <property type="protein sequence ID" value="TWT52232.1"/>
    <property type="molecule type" value="Genomic_DNA"/>
</dbReference>
<gene>
    <name evidence="3" type="ORF">KOR42_31000</name>
</gene>
<sequence length="121" mass="13059">MARNANNSTLISSTSILIMSGFMIGLTVGKYSGDELSPFLLAGGLSGFLAFLALDLTAARRSQKEKEDNVASIERRLERHTHSLSSVGFTLTPISNAEIDEMIDCQSPLHADSEDNMTIPV</sequence>
<dbReference type="AlphaFoldDB" id="A0A5C5WR00"/>
<proteinExistence type="predicted"/>
<evidence type="ECO:0000313" key="4">
    <source>
        <dbReference type="Proteomes" id="UP000317243"/>
    </source>
</evidence>
<protein>
    <submittedName>
        <fullName evidence="3">Uncharacterized protein</fullName>
    </submittedName>
</protein>
<keyword evidence="4" id="KW-1185">Reference proteome</keyword>
<name>A0A5C5WR00_9PLAN</name>
<accession>A0A5C5WR00</accession>
<keyword evidence="1" id="KW-0175">Coiled coil</keyword>
<keyword evidence="2" id="KW-1133">Transmembrane helix</keyword>
<keyword evidence="2" id="KW-0812">Transmembrane</keyword>
<feature type="transmembrane region" description="Helical" evidence="2">
    <location>
        <begin position="7"/>
        <end position="27"/>
    </location>
</feature>
<organism evidence="3 4">
    <name type="scientific">Thalassoglobus neptunius</name>
    <dbReference type="NCBI Taxonomy" id="1938619"/>
    <lineage>
        <taxon>Bacteria</taxon>
        <taxon>Pseudomonadati</taxon>
        <taxon>Planctomycetota</taxon>
        <taxon>Planctomycetia</taxon>
        <taxon>Planctomycetales</taxon>
        <taxon>Planctomycetaceae</taxon>
        <taxon>Thalassoglobus</taxon>
    </lineage>
</organism>
<feature type="coiled-coil region" evidence="1">
    <location>
        <begin position="56"/>
        <end position="83"/>
    </location>
</feature>
<dbReference type="Proteomes" id="UP000317243">
    <property type="component" value="Unassembled WGS sequence"/>
</dbReference>
<evidence type="ECO:0000256" key="1">
    <source>
        <dbReference type="SAM" id="Coils"/>
    </source>
</evidence>
<evidence type="ECO:0000313" key="3">
    <source>
        <dbReference type="EMBL" id="TWT52232.1"/>
    </source>
</evidence>